<proteinExistence type="predicted"/>
<accession>A0A6J5Q7D9</accession>
<protein>
    <submittedName>
        <fullName evidence="1">Uncharacterized protein</fullName>
    </submittedName>
</protein>
<dbReference type="EMBL" id="LR796989">
    <property type="protein sequence ID" value="CAB4179953.1"/>
    <property type="molecule type" value="Genomic_DNA"/>
</dbReference>
<organism evidence="1">
    <name type="scientific">uncultured Caudovirales phage</name>
    <dbReference type="NCBI Taxonomy" id="2100421"/>
    <lineage>
        <taxon>Viruses</taxon>
        <taxon>Duplodnaviria</taxon>
        <taxon>Heunggongvirae</taxon>
        <taxon>Uroviricota</taxon>
        <taxon>Caudoviricetes</taxon>
        <taxon>Peduoviridae</taxon>
        <taxon>Maltschvirus</taxon>
        <taxon>Maltschvirus maltsch</taxon>
    </lineage>
</organism>
<reference evidence="1" key="1">
    <citation type="submission" date="2020-05" db="EMBL/GenBank/DDBJ databases">
        <authorList>
            <person name="Chiriac C."/>
            <person name="Salcher M."/>
            <person name="Ghai R."/>
            <person name="Kavagutti S V."/>
        </authorList>
    </citation>
    <scope>NUCLEOTIDE SEQUENCE</scope>
</reference>
<evidence type="ECO:0000313" key="1">
    <source>
        <dbReference type="EMBL" id="CAB4179953.1"/>
    </source>
</evidence>
<name>A0A6J5Q7D9_9CAUD</name>
<sequence length="576" mass="59853">MAAVTLPIVTTYQDKGVKSAQFSLKGLMKSQLGAGLSAGVLVQQLGKSITAFAEDEKAQQQLKIAVQNSTGATDLQVAGLEDQIAKMEIASAVSDDLLRPSLTTLVRATKDVAQAQGLLNLALDISAGTGKDLQTVSLALAKAQNGNVGALTKLGVSLDANAVKTKDFDLIQQQLAISFKGASQAAADSTAGGMSKFKIMVDNLYETVGGQLGPALNDFAKVVGKVVPAATGQATGETNKYVAAFGKVYSYVGPGGQLVRGFKSIAGLLHVVAGESDGLRKSVSNTSAEFRLMDQLLSNKYDESLKKTAKELAEVRKKQAEARKAAKDHADTLRDRVSNAVKTVGENFADAKKQLKDFSDTTRDSIRGFVSLADAFRTQTDADAEVTDALVARKDAYAELAKLNPVSDADAYAQALQRVADAETNVTNAQTTRARSNYGQAFADQIAKAKEFATNLTTLATRGLTQDGLSQLLNLGPVAGAQVTGEMVAGTGSLSLGALNAGLADIAAAGQNLGNIAGNAFFGGNVAAGQSALNQAKTYQITVNAGLVSNPAQVGRQIIEAIKSAERLSGQVFVSV</sequence>
<gene>
    <name evidence="1" type="ORF">UFOVP1054_12</name>
</gene>